<dbReference type="InterPro" id="IPR015883">
    <property type="entry name" value="Glyco_hydro_20_cat"/>
</dbReference>
<organism evidence="9 10">
    <name type="scientific">Sphingobacterium kyonggiense</name>
    <dbReference type="NCBI Taxonomy" id="714075"/>
    <lineage>
        <taxon>Bacteria</taxon>
        <taxon>Pseudomonadati</taxon>
        <taxon>Bacteroidota</taxon>
        <taxon>Sphingobacteriia</taxon>
        <taxon>Sphingobacteriales</taxon>
        <taxon>Sphingobacteriaceae</taxon>
        <taxon>Sphingobacterium</taxon>
    </lineage>
</organism>
<feature type="signal peptide" evidence="6">
    <location>
        <begin position="1"/>
        <end position="19"/>
    </location>
</feature>
<dbReference type="InterPro" id="IPR025705">
    <property type="entry name" value="Beta_hexosaminidase_sua/sub"/>
</dbReference>
<dbReference type="InterPro" id="IPR029018">
    <property type="entry name" value="Hex-like_dom2"/>
</dbReference>
<proteinExistence type="inferred from homology"/>
<keyword evidence="4" id="KW-0378">Hydrolase</keyword>
<dbReference type="Pfam" id="PF00728">
    <property type="entry name" value="Glyco_hydro_20"/>
    <property type="match status" value="1"/>
</dbReference>
<gene>
    <name evidence="9" type="ORF">GCM10022216_03960</name>
</gene>
<dbReference type="Proteomes" id="UP001500101">
    <property type="component" value="Unassembled WGS sequence"/>
</dbReference>
<comment type="similarity">
    <text evidence="2">Belongs to the glycosyl hydrolase 20 family.</text>
</comment>
<dbReference type="PRINTS" id="PR00738">
    <property type="entry name" value="GLHYDRLASE20"/>
</dbReference>
<sequence>MIRLVFVLVLFLCNNSLYAQNKASEALIPYPTEISWNTGQLNVADGIRFEGSKKGIEKELAIAKTIFTTNGVNLYSNGKKQKLHSISLKVDQKLKDDLGDEGYFLDINSKGIAIRAFSNKGLFYALQTLRQFKFENKTLPFVSIKDVPQFSLRGFLVDVGRNYQPLDMLKEQIDIMSKYKLNLLHFHFTEDIAWRLESKKFPGLIDASNMTRWPGKYYSIAEFKELIRYCQERHIQFLPEIDMPGHSAAFERYFGYSMQSEQGIARVKELLVEFADHFPEIAELHIGGDEVKITNKQFMPEITKFVEQLGFRTYGWEPGSNLEEQTIRQLWMGGAQKLDPKSNRQYVDSKHLYINHMDPLETVSTLFFRRFAEEAKETDQLRGAILCSWPDRAVAKPEDMFLQSAIYPSILTFGERSWQGNGELGWKANLPDENMPTFRQFQDFEQRLLTHKALYFKDKPFPFVANSHMRWELIGPFDNAGETARTFPIEANPFASDIPVNKIARGGTIILRHWWADVLQGTIENPKQNSTWYARTKIWSDEEGIKNFWIGFNNLSRSYASDSPSLGTWDDLGSQVWVNKQVIPPPHWKQAGQKGAMETPLIDEGYSFREPTAITLKKGWNEVLIKLPVSKLSGKDWGNPLKWMFTFVPYP</sequence>
<evidence type="ECO:0000256" key="4">
    <source>
        <dbReference type="ARBA" id="ARBA00022801"/>
    </source>
</evidence>
<reference evidence="10" key="1">
    <citation type="journal article" date="2019" name="Int. J. Syst. Evol. Microbiol.">
        <title>The Global Catalogue of Microorganisms (GCM) 10K type strain sequencing project: providing services to taxonomists for standard genome sequencing and annotation.</title>
        <authorList>
            <consortium name="The Broad Institute Genomics Platform"/>
            <consortium name="The Broad Institute Genome Sequencing Center for Infectious Disease"/>
            <person name="Wu L."/>
            <person name="Ma J."/>
        </authorList>
    </citation>
    <scope>NUCLEOTIDE SEQUENCE [LARGE SCALE GENOMIC DNA]</scope>
    <source>
        <strain evidence="10">JCM 16704</strain>
    </source>
</reference>
<evidence type="ECO:0000259" key="8">
    <source>
        <dbReference type="Pfam" id="PF02838"/>
    </source>
</evidence>
<dbReference type="InterPro" id="IPR015882">
    <property type="entry name" value="HEX_bac_N"/>
</dbReference>
<dbReference type="EMBL" id="BAAAZI010000004">
    <property type="protein sequence ID" value="GAA4132642.1"/>
    <property type="molecule type" value="Genomic_DNA"/>
</dbReference>
<dbReference type="PANTHER" id="PTHR22600">
    <property type="entry name" value="BETA-HEXOSAMINIDASE"/>
    <property type="match status" value="1"/>
</dbReference>
<comment type="caution">
    <text evidence="9">The sequence shown here is derived from an EMBL/GenBank/DDBJ whole genome shotgun (WGS) entry which is preliminary data.</text>
</comment>
<evidence type="ECO:0000256" key="1">
    <source>
        <dbReference type="ARBA" id="ARBA00001231"/>
    </source>
</evidence>
<evidence type="ECO:0000256" key="5">
    <source>
        <dbReference type="ARBA" id="ARBA00023295"/>
    </source>
</evidence>
<feature type="domain" description="Glycoside hydrolase family 20 catalytic" evidence="7">
    <location>
        <begin position="150"/>
        <end position="250"/>
    </location>
</feature>
<comment type="catalytic activity">
    <reaction evidence="1">
        <text>Hydrolysis of terminal non-reducing N-acetyl-D-hexosamine residues in N-acetyl-beta-D-hexosaminides.</text>
        <dbReference type="EC" id="3.2.1.52"/>
    </reaction>
</comment>
<protein>
    <recommendedName>
        <fullName evidence="3">beta-N-acetylhexosaminidase</fullName>
        <ecNumber evidence="3">3.2.1.52</ecNumber>
    </recommendedName>
</protein>
<evidence type="ECO:0000256" key="3">
    <source>
        <dbReference type="ARBA" id="ARBA00012663"/>
    </source>
</evidence>
<dbReference type="SUPFAM" id="SSF51445">
    <property type="entry name" value="(Trans)glycosidases"/>
    <property type="match status" value="1"/>
</dbReference>
<accession>A0ABP7Y9J8</accession>
<evidence type="ECO:0000256" key="6">
    <source>
        <dbReference type="SAM" id="SignalP"/>
    </source>
</evidence>
<dbReference type="Gene3D" id="3.30.379.10">
    <property type="entry name" value="Chitobiase/beta-hexosaminidase domain 2-like"/>
    <property type="match status" value="1"/>
</dbReference>
<dbReference type="PANTHER" id="PTHR22600:SF57">
    <property type="entry name" value="BETA-N-ACETYLHEXOSAMINIDASE"/>
    <property type="match status" value="1"/>
</dbReference>
<evidence type="ECO:0000256" key="2">
    <source>
        <dbReference type="ARBA" id="ARBA00006285"/>
    </source>
</evidence>
<feature type="domain" description="Beta-hexosaminidase bacterial type N-terminal" evidence="8">
    <location>
        <begin position="26"/>
        <end position="146"/>
    </location>
</feature>
<keyword evidence="6" id="KW-0732">Signal</keyword>
<keyword evidence="10" id="KW-1185">Reference proteome</keyword>
<evidence type="ECO:0000313" key="9">
    <source>
        <dbReference type="EMBL" id="GAA4132642.1"/>
    </source>
</evidence>
<name>A0ABP7Y9J8_9SPHI</name>
<dbReference type="InterPro" id="IPR017853">
    <property type="entry name" value="GH"/>
</dbReference>
<dbReference type="SUPFAM" id="SSF55545">
    <property type="entry name" value="beta-N-acetylhexosaminidase-like domain"/>
    <property type="match status" value="1"/>
</dbReference>
<feature type="chain" id="PRO_5046649420" description="beta-N-acetylhexosaminidase" evidence="6">
    <location>
        <begin position="20"/>
        <end position="651"/>
    </location>
</feature>
<dbReference type="Gene3D" id="3.20.20.80">
    <property type="entry name" value="Glycosidases"/>
    <property type="match status" value="1"/>
</dbReference>
<evidence type="ECO:0000259" key="7">
    <source>
        <dbReference type="Pfam" id="PF00728"/>
    </source>
</evidence>
<evidence type="ECO:0000313" key="10">
    <source>
        <dbReference type="Proteomes" id="UP001500101"/>
    </source>
</evidence>
<keyword evidence="5" id="KW-0326">Glycosidase</keyword>
<dbReference type="Pfam" id="PF02838">
    <property type="entry name" value="Glyco_hydro_20b"/>
    <property type="match status" value="1"/>
</dbReference>
<dbReference type="EC" id="3.2.1.52" evidence="3"/>